<evidence type="ECO:0000313" key="2">
    <source>
        <dbReference type="Proteomes" id="UP000619260"/>
    </source>
</evidence>
<proteinExistence type="predicted"/>
<dbReference type="Proteomes" id="UP000619260">
    <property type="component" value="Unassembled WGS sequence"/>
</dbReference>
<name>A0A8J3YVP6_9ACTN</name>
<comment type="caution">
    <text evidence="1">The sequence shown here is derived from an EMBL/GenBank/DDBJ whole genome shotgun (WGS) entry which is preliminary data.</text>
</comment>
<sequence>MREWNSRNELEQDLPSGGEWDPLWIPLSSGWGGSNLVVDHTPGRNCGAVFLATLDAGIRPLSIEPVTVRGLSDLIGAIVLSLQGGNVSFGSYVPRPVSGHIDWITETGRRIGRPTFGDSVGGR</sequence>
<protein>
    <submittedName>
        <fullName evidence="1">Uncharacterized protein</fullName>
    </submittedName>
</protein>
<reference evidence="1" key="1">
    <citation type="submission" date="2021-01" db="EMBL/GenBank/DDBJ databases">
        <title>Whole genome shotgun sequence of Virgisporangium aliadipatigenens NBRC 105644.</title>
        <authorList>
            <person name="Komaki H."/>
            <person name="Tamura T."/>
        </authorList>
    </citation>
    <scope>NUCLEOTIDE SEQUENCE</scope>
    <source>
        <strain evidence="1">NBRC 105644</strain>
    </source>
</reference>
<accession>A0A8J3YVP6</accession>
<dbReference type="EMBL" id="BOPF01000047">
    <property type="protein sequence ID" value="GIJ51393.1"/>
    <property type="molecule type" value="Genomic_DNA"/>
</dbReference>
<evidence type="ECO:0000313" key="1">
    <source>
        <dbReference type="EMBL" id="GIJ51393.1"/>
    </source>
</evidence>
<organism evidence="1 2">
    <name type="scientific">Virgisporangium aliadipatigenens</name>
    <dbReference type="NCBI Taxonomy" id="741659"/>
    <lineage>
        <taxon>Bacteria</taxon>
        <taxon>Bacillati</taxon>
        <taxon>Actinomycetota</taxon>
        <taxon>Actinomycetes</taxon>
        <taxon>Micromonosporales</taxon>
        <taxon>Micromonosporaceae</taxon>
        <taxon>Virgisporangium</taxon>
    </lineage>
</organism>
<gene>
    <name evidence="1" type="ORF">Val02_82790</name>
</gene>
<dbReference type="AlphaFoldDB" id="A0A8J3YVP6"/>
<keyword evidence="2" id="KW-1185">Reference proteome</keyword>